<dbReference type="Gene3D" id="1.10.238.10">
    <property type="entry name" value="EF-hand"/>
    <property type="match status" value="6"/>
</dbReference>
<feature type="domain" description="EF-hand" evidence="5">
    <location>
        <begin position="694"/>
        <end position="729"/>
    </location>
</feature>
<dbReference type="InterPro" id="IPR011992">
    <property type="entry name" value="EF-hand-dom_pair"/>
</dbReference>
<dbReference type="GO" id="GO:0005509">
    <property type="term" value="F:calcium ion binding"/>
    <property type="evidence" value="ECO:0007669"/>
    <property type="project" value="InterPro"/>
</dbReference>
<feature type="domain" description="EF-hand" evidence="5">
    <location>
        <begin position="353"/>
        <end position="388"/>
    </location>
</feature>
<dbReference type="PANTHER" id="PTHR20875:SF8">
    <property type="entry name" value="EF-HAND CALCIUM-BINDING DOMAIN-CONTAINING PROTEIN 6-LIKE"/>
    <property type="match status" value="1"/>
</dbReference>
<dbReference type="SUPFAM" id="SSF47473">
    <property type="entry name" value="EF-hand"/>
    <property type="match status" value="4"/>
</dbReference>
<dbReference type="InterPro" id="IPR015070">
    <property type="entry name" value="EF_hand_DJBP"/>
</dbReference>
<dbReference type="InterPro" id="IPR052603">
    <property type="entry name" value="EFCB6"/>
</dbReference>
<dbReference type="PROSITE" id="PS00018">
    <property type="entry name" value="EF_HAND_1"/>
    <property type="match status" value="1"/>
</dbReference>
<dbReference type="PANTHER" id="PTHR20875">
    <property type="entry name" value="EF-HAND CALCIUM-BINDING DOMAIN-CONTAINING PROTEIN 6-RELATED"/>
    <property type="match status" value="1"/>
</dbReference>
<evidence type="ECO:0000313" key="6">
    <source>
        <dbReference type="EMBL" id="CAH2322549.1"/>
    </source>
</evidence>
<dbReference type="Proteomes" id="UP001295444">
    <property type="component" value="Chromosome 11"/>
</dbReference>
<keyword evidence="7" id="KW-1185">Reference proteome</keyword>
<evidence type="ECO:0000256" key="2">
    <source>
        <dbReference type="ARBA" id="ARBA00022723"/>
    </source>
</evidence>
<dbReference type="InterPro" id="IPR018247">
    <property type="entry name" value="EF_Hand_1_Ca_BS"/>
</dbReference>
<feature type="domain" description="EF-hand" evidence="5">
    <location>
        <begin position="804"/>
        <end position="839"/>
    </location>
</feature>
<keyword evidence="1" id="KW-0597">Phosphoprotein</keyword>
<dbReference type="SMART" id="SM00054">
    <property type="entry name" value="EFh"/>
    <property type="match status" value="3"/>
</dbReference>
<proteinExistence type="predicted"/>
<gene>
    <name evidence="6" type="ORF">PECUL_23A028509</name>
</gene>
<protein>
    <submittedName>
        <fullName evidence="6">EF-hand calcium-binding domain-containing 6-like</fullName>
    </submittedName>
</protein>
<dbReference type="InterPro" id="IPR002048">
    <property type="entry name" value="EF_hand_dom"/>
</dbReference>
<reference evidence="6" key="1">
    <citation type="submission" date="2022-03" db="EMBL/GenBank/DDBJ databases">
        <authorList>
            <person name="Alioto T."/>
            <person name="Alioto T."/>
            <person name="Gomez Garrido J."/>
        </authorList>
    </citation>
    <scope>NUCLEOTIDE SEQUENCE</scope>
</reference>
<keyword evidence="2" id="KW-0479">Metal-binding</keyword>
<evidence type="ECO:0000256" key="1">
    <source>
        <dbReference type="ARBA" id="ARBA00022553"/>
    </source>
</evidence>
<evidence type="ECO:0000256" key="3">
    <source>
        <dbReference type="ARBA" id="ARBA00022737"/>
    </source>
</evidence>
<name>A0AAD1WR31_PELCU</name>
<evidence type="ECO:0000313" key="7">
    <source>
        <dbReference type="Proteomes" id="UP001295444"/>
    </source>
</evidence>
<evidence type="ECO:0000259" key="5">
    <source>
        <dbReference type="PROSITE" id="PS50222"/>
    </source>
</evidence>
<dbReference type="AlphaFoldDB" id="A0AAD1WR31"/>
<dbReference type="PROSITE" id="PS50222">
    <property type="entry name" value="EF_HAND_2"/>
    <property type="match status" value="3"/>
</dbReference>
<dbReference type="Pfam" id="PF08976">
    <property type="entry name" value="EF-hand_11"/>
    <property type="match status" value="1"/>
</dbReference>
<dbReference type="EMBL" id="OW240922">
    <property type="protein sequence ID" value="CAH2322549.1"/>
    <property type="molecule type" value="Genomic_DNA"/>
</dbReference>
<evidence type="ECO:0000256" key="4">
    <source>
        <dbReference type="ARBA" id="ARBA00022837"/>
    </source>
</evidence>
<organism evidence="6 7">
    <name type="scientific">Pelobates cultripes</name>
    <name type="common">Western spadefoot toad</name>
    <dbReference type="NCBI Taxonomy" id="61616"/>
    <lineage>
        <taxon>Eukaryota</taxon>
        <taxon>Metazoa</taxon>
        <taxon>Chordata</taxon>
        <taxon>Craniata</taxon>
        <taxon>Vertebrata</taxon>
        <taxon>Euteleostomi</taxon>
        <taxon>Amphibia</taxon>
        <taxon>Batrachia</taxon>
        <taxon>Anura</taxon>
        <taxon>Pelobatoidea</taxon>
        <taxon>Pelobatidae</taxon>
        <taxon>Pelobates</taxon>
    </lineage>
</organism>
<accession>A0AAD1WR31</accession>
<sequence>MAGFHGKISLGSRTKLPDILHSASQLGNPETLSVRGIATNGKREEAPGLAQSHQNKKPFLQDILRTYQVEQLDNWEELDHWANIGKLDLGDKKHWERDGKEEKDKVPSNNTQSLLKAQCEEIQNKLFEKINSDGFYYLKNLFWSNDPEGRGRVSRESLPVLLATFLGHFVSTAQCDHLLQRLQLGNKRTISFDAFYDGFKREENSAPPDWLDPMKRKHKPALKEAHEVHLSLKEMAENRYFQLLKYFPKENMNFFEFHGALSKLGLAMKEKEYEKLWNRYVAKKDGILRTEGLFGHLGIVDNHRSLLLTALEKVSATHQNNQPRTQQFPLSKQKTERKTLLNVEKWLKEKFREGARAMMDEFMVYDPQKTGKVTRENFLAVMETFNLHLTGENLDRFLSRFGLDERLSHVNYFEFVQRLQSRRWNELSGGSSVTAGSRLVKRKSSSALTTTSIMEEKLIKLFHTDFNSLRNSFRRADTKQINIISQQDFKAILETRYAIKLTDDEFMRLLEKLPTDGYGGIRYLDFIARFDSSDDSLSLYDGSRSVVTEYSRRLNSGSALPKARSLEQLAAIIKNLVRNHYSSLELAYNQVDSMNTRRLTVESLYQLLKRCEIRTQISREEIGKIWDTLILNQDCTVEFFQFIRHFGFSPNSSCFPNANISPPVRGDGDCLIRSNKLNSDTKIIANMLQSKVKLFLDKLWIQFRESDPSNTGYVTKEEFLDILQDLSPDLTQHQCDSMAAKFGDGQNRVSYVEFLQPYQPGQSLSKKNRFKATKKEVKVISNQESVQHGLNAITSKLKDRLSRVDWKNLHQTCQKLDRDGSGFLHFSQFQSVIKLCNIVLDEDDIYQVMAQYDKDLCGKLNYSKLVSDLKTK</sequence>
<keyword evidence="4" id="KW-0106">Calcium</keyword>
<keyword evidence="3" id="KW-0677">Repeat</keyword>